<dbReference type="Pfam" id="PF20684">
    <property type="entry name" value="Fung_rhodopsin"/>
    <property type="match status" value="1"/>
</dbReference>
<feature type="transmembrane region" description="Helical" evidence="2">
    <location>
        <begin position="924"/>
        <end position="943"/>
    </location>
</feature>
<keyword evidence="2" id="KW-0472">Membrane</keyword>
<evidence type="ECO:0000256" key="1">
    <source>
        <dbReference type="SAM" id="MobiDB-lite"/>
    </source>
</evidence>
<dbReference type="Proteomes" id="UP000288429">
    <property type="component" value="Unassembled WGS sequence"/>
</dbReference>
<feature type="transmembrane region" description="Helical" evidence="2">
    <location>
        <begin position="48"/>
        <end position="69"/>
    </location>
</feature>
<comment type="caution">
    <text evidence="4">The sequence shown here is derived from an EMBL/GenBank/DDBJ whole genome shotgun (WGS) entry which is preliminary data.</text>
</comment>
<dbReference type="EMBL" id="NIZV01000023">
    <property type="protein sequence ID" value="RSM18293.1"/>
    <property type="molecule type" value="Genomic_DNA"/>
</dbReference>
<dbReference type="Gene3D" id="1.20.58.340">
    <property type="entry name" value="Magnesium transport protein CorA, transmembrane region"/>
    <property type="match status" value="1"/>
</dbReference>
<feature type="region of interest" description="Disordered" evidence="1">
    <location>
        <begin position="713"/>
        <end position="764"/>
    </location>
</feature>
<dbReference type="PANTHER" id="PTHR47685">
    <property type="entry name" value="MAGNESIUM TRANSPORT PROTEIN CORA"/>
    <property type="match status" value="1"/>
</dbReference>
<feature type="transmembrane region" description="Helical" evidence="2">
    <location>
        <begin position="883"/>
        <end position="904"/>
    </location>
</feature>
<dbReference type="PANTHER" id="PTHR47685:SF1">
    <property type="entry name" value="MAGNESIUM TRANSPORT PROTEIN CORA"/>
    <property type="match status" value="1"/>
</dbReference>
<gene>
    <name evidence="4" type="ORF">CDV31_002812</name>
</gene>
<feature type="domain" description="Rhodopsin" evidence="3">
    <location>
        <begin position="49"/>
        <end position="282"/>
    </location>
</feature>
<keyword evidence="5" id="KW-1185">Reference proteome</keyword>
<reference evidence="4 5" key="1">
    <citation type="submission" date="2017-06" db="EMBL/GenBank/DDBJ databases">
        <title>Cmopartive genomic analysis of Ambrosia Fusariam Clade fungi.</title>
        <authorList>
            <person name="Stajich J.E."/>
            <person name="Carrillo J."/>
            <person name="Kijimoto T."/>
            <person name="Eskalen A."/>
            <person name="O'Donnell K."/>
            <person name="Kasson M."/>
        </authorList>
    </citation>
    <scope>NUCLEOTIDE SEQUENCE [LARGE SCALE GENOMIC DNA]</scope>
    <source>
        <strain evidence="4 5">NRRL 20438</strain>
    </source>
</reference>
<accession>A0A428UVH1</accession>
<feature type="transmembrane region" description="Helical" evidence="2">
    <location>
        <begin position="201"/>
        <end position="220"/>
    </location>
</feature>
<name>A0A428UVH1_9HYPO</name>
<dbReference type="InterPro" id="IPR049326">
    <property type="entry name" value="Rhodopsin_dom_fungi"/>
</dbReference>
<dbReference type="InterPro" id="IPR050829">
    <property type="entry name" value="CorA_MIT"/>
</dbReference>
<feature type="transmembrane region" description="Helical" evidence="2">
    <location>
        <begin position="6"/>
        <end position="27"/>
    </location>
</feature>
<proteinExistence type="predicted"/>
<feature type="region of interest" description="Disordered" evidence="1">
    <location>
        <begin position="643"/>
        <end position="664"/>
    </location>
</feature>
<evidence type="ECO:0000256" key="2">
    <source>
        <dbReference type="SAM" id="Phobius"/>
    </source>
</evidence>
<evidence type="ECO:0000313" key="5">
    <source>
        <dbReference type="Proteomes" id="UP000288429"/>
    </source>
</evidence>
<sequence>MNGDELDLTAWSVAFYLNVLAMLSVMLRLWQRERQMSTTGGNPSFYKYLSDIFIIIAYVLAIGNSVVAWPQIRQISDGVKCLDSDLEHVLRSKYLSDLLASSLHRPKKPRSLTRNPQYTLSNGATKISITSFFLGRGHPDLRDLTRSDLVKLLRSTVYWTVSFTMLFALQCHPLQKAWKTDFEGMCINSTFMHIIQMSWSMYLDMFMLTLGVLSMVWLVRTEPLEMAIIVWAGLMVVGSDAYSNFMAATWMNGLVRYTSYQGLTWPAMDLFARIVYANTPFLYSAFMGESVKKNTVEQVEELLRKEFRALIVFNSEKFEPTIFELLESDGKPWKEFAKMKSGERPPGWIWFHLPSVNLNWLNSLVWQLQCKNIIQTWKGDPEMADGTETVGDGHSDGILSVFKRTFAGHRAVDFPRFDNAQGSEDATFSVAMPFLDSESYGAYTDANNKVSRLKSSKKTAVGPYITTIMPSRTLDESFYVTSNDTTARGRERGQKKDQDQDQVVYRYYQDYLDRVLANDPKRITKSQSRHGTQQRILMVSPLRLWKIGRDVVITAFPETGEETRPFELTTLGHVYQSIVTSGPASAMELVSQIMASLVTAIDGSHHAGLHDSLLTIFEAETSAQTTKQLKLYHEFRELITARIQPSPNTPAGAPPGAPAGETGQSPKAITIIDEEMECFRIVMDIRDELAMISSVLSDQERVMQSVRRTIQELKSGVAENTTDQPTETKDRPKETAGQTKEIKDQPKKKTDQIDAMKSQPSEPELGIARWKLRISNIDKRAQMVEKALSHLLSLKLAVSNLAEAEDTKKLLESSKAIQQSSQGLLEGNNELLEKMKSLHESSQAIQTSSKTLLKSNNTLLTNIGNLQKSNRELQDKADKQSGYLFAFTMVTVIFAPLSFVASFFAIPSHDFPQDGGVSWSQGQIGGGLAISLAVTIVLAVLIIKSNEPKQEKNNAGDA</sequence>
<keyword evidence="2" id="KW-0812">Transmembrane</keyword>
<evidence type="ECO:0000259" key="3">
    <source>
        <dbReference type="Pfam" id="PF20684"/>
    </source>
</evidence>
<feature type="transmembrane region" description="Helical" evidence="2">
    <location>
        <begin position="226"/>
        <end position="247"/>
    </location>
</feature>
<dbReference type="AlphaFoldDB" id="A0A428UVH1"/>
<keyword evidence="2" id="KW-1133">Transmembrane helix</keyword>
<protein>
    <recommendedName>
        <fullName evidence="3">Rhodopsin domain-containing protein</fullName>
    </recommendedName>
</protein>
<evidence type="ECO:0000313" key="4">
    <source>
        <dbReference type="EMBL" id="RSM18293.1"/>
    </source>
</evidence>
<organism evidence="4 5">
    <name type="scientific">Fusarium ambrosium</name>
    <dbReference type="NCBI Taxonomy" id="131363"/>
    <lineage>
        <taxon>Eukaryota</taxon>
        <taxon>Fungi</taxon>
        <taxon>Dikarya</taxon>
        <taxon>Ascomycota</taxon>
        <taxon>Pezizomycotina</taxon>
        <taxon>Sordariomycetes</taxon>
        <taxon>Hypocreomycetidae</taxon>
        <taxon>Hypocreales</taxon>
        <taxon>Nectriaceae</taxon>
        <taxon>Fusarium</taxon>
        <taxon>Fusarium solani species complex</taxon>
    </lineage>
</organism>
<feature type="compositionally biased region" description="Basic and acidic residues" evidence="1">
    <location>
        <begin position="726"/>
        <end position="754"/>
    </location>
</feature>